<dbReference type="AlphaFoldDB" id="A0A9P3LAZ9"/>
<dbReference type="Proteomes" id="UP000703269">
    <property type="component" value="Unassembled WGS sequence"/>
</dbReference>
<name>A0A9P3LAZ9_9APHY</name>
<sequence length="103" mass="11428">MSYTLHDDASPYLSSIGHRFNSIRISYLPAANGDLKVALATACITARVNLVQPSLRIPNPWTLVGPSHHRCHIQDILRNLLAATRHSRDAVPGRTIAPERERP</sequence>
<reference evidence="1 2" key="1">
    <citation type="submission" date="2021-08" db="EMBL/GenBank/DDBJ databases">
        <title>Draft Genome Sequence of Phanerochaete sordida strain YK-624.</title>
        <authorList>
            <person name="Mori T."/>
            <person name="Dohra H."/>
            <person name="Suzuki T."/>
            <person name="Kawagishi H."/>
            <person name="Hirai H."/>
        </authorList>
    </citation>
    <scope>NUCLEOTIDE SEQUENCE [LARGE SCALE GENOMIC DNA]</scope>
    <source>
        <strain evidence="1 2">YK-624</strain>
    </source>
</reference>
<protein>
    <submittedName>
        <fullName evidence="1">Uncharacterized protein</fullName>
    </submittedName>
</protein>
<accession>A0A9P3LAZ9</accession>
<organism evidence="1 2">
    <name type="scientific">Phanerochaete sordida</name>
    <dbReference type="NCBI Taxonomy" id="48140"/>
    <lineage>
        <taxon>Eukaryota</taxon>
        <taxon>Fungi</taxon>
        <taxon>Dikarya</taxon>
        <taxon>Basidiomycota</taxon>
        <taxon>Agaricomycotina</taxon>
        <taxon>Agaricomycetes</taxon>
        <taxon>Polyporales</taxon>
        <taxon>Phanerochaetaceae</taxon>
        <taxon>Phanerochaete</taxon>
    </lineage>
</organism>
<proteinExistence type="predicted"/>
<evidence type="ECO:0000313" key="1">
    <source>
        <dbReference type="EMBL" id="GJE88044.1"/>
    </source>
</evidence>
<evidence type="ECO:0000313" key="2">
    <source>
        <dbReference type="Proteomes" id="UP000703269"/>
    </source>
</evidence>
<comment type="caution">
    <text evidence="1">The sequence shown here is derived from an EMBL/GenBank/DDBJ whole genome shotgun (WGS) entry which is preliminary data.</text>
</comment>
<keyword evidence="2" id="KW-1185">Reference proteome</keyword>
<dbReference type="EMBL" id="BPQB01000008">
    <property type="protein sequence ID" value="GJE88044.1"/>
    <property type="molecule type" value="Genomic_DNA"/>
</dbReference>
<gene>
    <name evidence="1" type="ORF">PsYK624_041270</name>
</gene>